<keyword evidence="2" id="KW-1185">Reference proteome</keyword>
<reference evidence="1" key="1">
    <citation type="submission" date="2022-07" db="EMBL/GenBank/DDBJ databases">
        <title>Genome Sequence of Phlebia brevispora.</title>
        <authorList>
            <person name="Buettner E."/>
        </authorList>
    </citation>
    <scope>NUCLEOTIDE SEQUENCE</scope>
    <source>
        <strain evidence="1">MPL23</strain>
    </source>
</reference>
<dbReference type="EMBL" id="JANHOG010000262">
    <property type="protein sequence ID" value="KAJ3556196.1"/>
    <property type="molecule type" value="Genomic_DNA"/>
</dbReference>
<accession>A0ACC1T967</accession>
<dbReference type="Proteomes" id="UP001148662">
    <property type="component" value="Unassembled WGS sequence"/>
</dbReference>
<comment type="caution">
    <text evidence="1">The sequence shown here is derived from an EMBL/GenBank/DDBJ whole genome shotgun (WGS) entry which is preliminary data.</text>
</comment>
<evidence type="ECO:0000313" key="2">
    <source>
        <dbReference type="Proteomes" id="UP001148662"/>
    </source>
</evidence>
<gene>
    <name evidence="1" type="ORF">NM688_g2160</name>
</gene>
<sequence length="906" mass="99706">MSSRVSYLSTTGLIRSSSSASVAHSTRAPADGTKSVLKALRLHARTPNDSDQVGEKVQPRRLCNDSGIVPLSPLFLVGIAIVISLCFIGAISCAFIGGEDEAIFKDLLDKIAEQSPGILLIGDDVDVDIDEPAVTIRWSILACGTNFTLPGSEGTHGSSSCGIPSMALWIYVDGEETPAAVYDPTQLPFTSGSTERLRIQNLHQFDTNHVLDVHEARLYPFDTYRLTSTIRAIASTTNESLPIVRIPLITETSSFIISSSDTASYVIPSTSNGTQYPSRDLDMVIHRPGEAKFFALMMFGANWMVAHATLALVALAWRSKDTKHVLEYLAFSVISMLVIPQIRNTMPDAPGFDGILIDQIGFFAQMLLSSIAAITLLVTLARRELAQFEAAEPVQEFAKEHPAPISKGLHKLRSGSSTSVDFRHIRNLSRTLSGRTPPSPIQERVETSPFSDYNSVASTSRFAPQKAGVNTGSHRKPSCLTTTIAMPVGIEAWITQIPPVTRTWLALSVLTSVAVQCQLVTPLQLYFNWKAVAVNWQIWRIFTNFFYFGSLSLDFVFHMFFFMRYSRMLEESSFANRKADYVWLLLLSSIILLALSPLVNLPFLSSPLAFVPIYFWSRRHPSTPISLFGLITITAPYLPLALVGLAWILNGTWQAAAGDLLYMAPPLRSSPNSFPPAANEARLSYADGAMTARSYPARTETCRACGELPASGLALPCERCKCVFYCSTECRDDCDDSHAEYCKAARADLPMQPPSGPVAGVRLIGGNIIPYNPEEATVLPSHPVWRMGNVSPLSQLVDMPILIYRERPEAELEVDNIADMDNQAVTYFMVDPETGIAPARWQKNIGEVSSPRQRVSSSLSKLTTRPPHLGHRCARRPTASQHVRPRGLLRLLQQPPRCLHLHSRSP</sequence>
<evidence type="ECO:0000313" key="1">
    <source>
        <dbReference type="EMBL" id="KAJ3556196.1"/>
    </source>
</evidence>
<proteinExistence type="predicted"/>
<organism evidence="1 2">
    <name type="scientific">Phlebia brevispora</name>
    <dbReference type="NCBI Taxonomy" id="194682"/>
    <lineage>
        <taxon>Eukaryota</taxon>
        <taxon>Fungi</taxon>
        <taxon>Dikarya</taxon>
        <taxon>Basidiomycota</taxon>
        <taxon>Agaricomycotina</taxon>
        <taxon>Agaricomycetes</taxon>
        <taxon>Polyporales</taxon>
        <taxon>Meruliaceae</taxon>
        <taxon>Phlebia</taxon>
    </lineage>
</organism>
<name>A0ACC1T967_9APHY</name>
<protein>
    <submittedName>
        <fullName evidence="1">Uncharacterized protein</fullName>
    </submittedName>
</protein>